<keyword evidence="3" id="KW-0378">Hydrolase</keyword>
<dbReference type="GO" id="GO:0006281">
    <property type="term" value="P:DNA repair"/>
    <property type="evidence" value="ECO:0007669"/>
    <property type="project" value="UniProtKB-KW"/>
</dbReference>
<sequence length="149" mass="16233">MRITSSTLVAEPLQLDCATPLSLGEVVARLPAGFPSPAADHAIERISLDQVLIQHPLATYVVTVKGDSMRDAGIDDGDRLLVDRAIRPAQHRHIVVAMIDGELTLKRLFKRGGVVKLEAANPTYPDIRIEAFSELVIWGVATTCIKRLS</sequence>
<keyword evidence="2" id="KW-0227">DNA damage</keyword>
<gene>
    <name evidence="8" type="ORF">ISE2_4456</name>
</gene>
<dbReference type="InterPro" id="IPR050077">
    <property type="entry name" value="LexA_repressor"/>
</dbReference>
<dbReference type="InterPro" id="IPR036286">
    <property type="entry name" value="LexA/Signal_pep-like_sf"/>
</dbReference>
<evidence type="ECO:0000256" key="1">
    <source>
        <dbReference type="ARBA" id="ARBA00007484"/>
    </source>
</evidence>
<evidence type="ECO:0000256" key="5">
    <source>
        <dbReference type="ARBA" id="ARBA00023204"/>
    </source>
</evidence>
<name>A0A484UH82_9ZZZZ</name>
<keyword evidence="4" id="KW-0068">Autocatalytic cleavage</keyword>
<evidence type="ECO:0000259" key="7">
    <source>
        <dbReference type="Pfam" id="PF00717"/>
    </source>
</evidence>
<evidence type="ECO:0000256" key="2">
    <source>
        <dbReference type="ARBA" id="ARBA00022763"/>
    </source>
</evidence>
<dbReference type="CDD" id="cd06529">
    <property type="entry name" value="S24_LexA-like"/>
    <property type="match status" value="1"/>
</dbReference>
<evidence type="ECO:0000313" key="8">
    <source>
        <dbReference type="EMBL" id="VFR86138.1"/>
    </source>
</evidence>
<dbReference type="InterPro" id="IPR039418">
    <property type="entry name" value="LexA-like"/>
</dbReference>
<dbReference type="InterPro" id="IPR006197">
    <property type="entry name" value="Peptidase_S24_LexA"/>
</dbReference>
<accession>A0A484UH82</accession>
<dbReference type="InterPro" id="IPR015927">
    <property type="entry name" value="Peptidase_S24_S26A/B/C"/>
</dbReference>
<dbReference type="Gene3D" id="2.10.109.10">
    <property type="entry name" value="Umud Fragment, subunit A"/>
    <property type="match status" value="1"/>
</dbReference>
<evidence type="ECO:0000256" key="4">
    <source>
        <dbReference type="ARBA" id="ARBA00022813"/>
    </source>
</evidence>
<dbReference type="EMBL" id="CAADIN010000014">
    <property type="protein sequence ID" value="VFR86138.1"/>
    <property type="molecule type" value="Genomic_DNA"/>
</dbReference>
<dbReference type="GO" id="GO:0016787">
    <property type="term" value="F:hydrolase activity"/>
    <property type="evidence" value="ECO:0007669"/>
    <property type="project" value="UniProtKB-KW"/>
</dbReference>
<dbReference type="PANTHER" id="PTHR33516">
    <property type="entry name" value="LEXA REPRESSOR"/>
    <property type="match status" value="1"/>
</dbReference>
<reference evidence="8" key="1">
    <citation type="submission" date="2019-03" db="EMBL/GenBank/DDBJ databases">
        <authorList>
            <person name="Danneels B."/>
        </authorList>
    </citation>
    <scope>NUCLEOTIDE SEQUENCE</scope>
</reference>
<proteinExistence type="inferred from homology"/>
<dbReference type="PRINTS" id="PR00726">
    <property type="entry name" value="LEXASERPTASE"/>
</dbReference>
<dbReference type="PANTHER" id="PTHR33516:SF2">
    <property type="entry name" value="LEXA REPRESSOR-RELATED"/>
    <property type="match status" value="1"/>
</dbReference>
<dbReference type="GO" id="GO:0009432">
    <property type="term" value="P:SOS response"/>
    <property type="evidence" value="ECO:0007669"/>
    <property type="project" value="UniProtKB-KW"/>
</dbReference>
<protein>
    <submittedName>
        <fullName evidence="8">Error-prone repair protein UmuD</fullName>
    </submittedName>
</protein>
<organism evidence="8">
    <name type="scientific">plant metagenome</name>
    <dbReference type="NCBI Taxonomy" id="1297885"/>
    <lineage>
        <taxon>unclassified sequences</taxon>
        <taxon>metagenomes</taxon>
        <taxon>organismal metagenomes</taxon>
    </lineage>
</organism>
<dbReference type="GO" id="GO:0003677">
    <property type="term" value="F:DNA binding"/>
    <property type="evidence" value="ECO:0007669"/>
    <property type="project" value="InterPro"/>
</dbReference>
<dbReference type="GO" id="GO:0006355">
    <property type="term" value="P:regulation of DNA-templated transcription"/>
    <property type="evidence" value="ECO:0007669"/>
    <property type="project" value="InterPro"/>
</dbReference>
<evidence type="ECO:0000256" key="3">
    <source>
        <dbReference type="ARBA" id="ARBA00022801"/>
    </source>
</evidence>
<evidence type="ECO:0000256" key="6">
    <source>
        <dbReference type="ARBA" id="ARBA00023236"/>
    </source>
</evidence>
<dbReference type="Pfam" id="PF00717">
    <property type="entry name" value="Peptidase_S24"/>
    <property type="match status" value="1"/>
</dbReference>
<keyword evidence="6" id="KW-0742">SOS response</keyword>
<comment type="similarity">
    <text evidence="1">Belongs to the peptidase S24 family.</text>
</comment>
<dbReference type="SUPFAM" id="SSF51306">
    <property type="entry name" value="LexA/Signal peptidase"/>
    <property type="match status" value="1"/>
</dbReference>
<dbReference type="NCBIfam" id="NF007621">
    <property type="entry name" value="PRK10276.1"/>
    <property type="match status" value="1"/>
</dbReference>
<keyword evidence="5" id="KW-0234">DNA repair</keyword>
<dbReference type="AlphaFoldDB" id="A0A484UH82"/>
<feature type="domain" description="Peptidase S24/S26A/S26B/S26C" evidence="7">
    <location>
        <begin position="26"/>
        <end position="141"/>
    </location>
</feature>